<dbReference type="GO" id="GO:0019228">
    <property type="term" value="P:neuronal action potential"/>
    <property type="evidence" value="ECO:0007669"/>
    <property type="project" value="TreeGrafter"/>
</dbReference>
<evidence type="ECO:0000256" key="21">
    <source>
        <dbReference type="SAM" id="Coils"/>
    </source>
</evidence>
<dbReference type="InterPro" id="IPR007110">
    <property type="entry name" value="Ig-like_dom"/>
</dbReference>
<comment type="caution">
    <text evidence="20">Lacks conserved residue(s) required for the propagation of feature annotation.</text>
</comment>
<feature type="region of interest" description="Disordered" evidence="22">
    <location>
        <begin position="1143"/>
        <end position="1202"/>
    </location>
</feature>
<dbReference type="Gene3D" id="1.20.5.1190">
    <property type="entry name" value="iswi atpase"/>
    <property type="match status" value="1"/>
</dbReference>
<dbReference type="Pfam" id="PF00520">
    <property type="entry name" value="Ion_trans"/>
    <property type="match status" value="4"/>
</dbReference>
<feature type="compositionally biased region" description="Acidic residues" evidence="22">
    <location>
        <begin position="1189"/>
        <end position="1202"/>
    </location>
</feature>
<evidence type="ECO:0000256" key="15">
    <source>
        <dbReference type="ARBA" id="ARBA00023303"/>
    </source>
</evidence>
<dbReference type="GO" id="GO:0005248">
    <property type="term" value="F:voltage-gated sodium channel activity"/>
    <property type="evidence" value="ECO:0007669"/>
    <property type="project" value="InterPro"/>
</dbReference>
<feature type="non-terminal residue" evidence="24">
    <location>
        <position position="1"/>
    </location>
</feature>
<keyword evidence="14 20" id="KW-0739">Sodium transport</keyword>
<dbReference type="GO" id="GO:0086010">
    <property type="term" value="P:membrane depolarization during action potential"/>
    <property type="evidence" value="ECO:0007669"/>
    <property type="project" value="TreeGrafter"/>
</dbReference>
<dbReference type="PROSITE" id="PS50835">
    <property type="entry name" value="IG_LIKE"/>
    <property type="match status" value="1"/>
</dbReference>
<keyword evidence="2 20" id="KW-0813">Transport</keyword>
<keyword evidence="7 20" id="KW-0851">Voltage-gated channel</keyword>
<dbReference type="Pfam" id="PF24609">
    <property type="entry name" value="IQ_SCN5A_C"/>
    <property type="match status" value="1"/>
</dbReference>
<dbReference type="FunFam" id="1.20.120.350:FF:000002">
    <property type="entry name" value="Sodium channel protein"/>
    <property type="match status" value="1"/>
</dbReference>
<feature type="transmembrane region" description="Helical" evidence="20">
    <location>
        <begin position="1797"/>
        <end position="1820"/>
    </location>
</feature>
<dbReference type="InterPro" id="IPR003599">
    <property type="entry name" value="Ig_sub"/>
</dbReference>
<keyword evidence="25" id="KW-1185">Reference proteome</keyword>
<feature type="transmembrane region" description="Helical" evidence="20">
    <location>
        <begin position="250"/>
        <end position="270"/>
    </location>
</feature>
<dbReference type="InterPro" id="IPR010526">
    <property type="entry name" value="Na_trans_assoc_dom"/>
</dbReference>
<evidence type="ECO:0000256" key="17">
    <source>
        <dbReference type="ARBA" id="ARBA00038083"/>
    </source>
</evidence>
<evidence type="ECO:0000256" key="3">
    <source>
        <dbReference type="ARBA" id="ARBA00022461"/>
    </source>
</evidence>
<dbReference type="Pfam" id="PF06512">
    <property type="entry name" value="Na_trans_assoc"/>
    <property type="match status" value="1"/>
</dbReference>
<evidence type="ECO:0000256" key="12">
    <source>
        <dbReference type="ARBA" id="ARBA00023157"/>
    </source>
</evidence>
<feature type="transmembrane region" description="Helical" evidence="20">
    <location>
        <begin position="1007"/>
        <end position="1033"/>
    </location>
</feature>
<feature type="region of interest" description="Disordered" evidence="22">
    <location>
        <begin position="656"/>
        <end position="677"/>
    </location>
</feature>
<sequence>MANLLPPTGPEVFRRFTPESLAEIERRVQQEAAEKQKKQHVEVAEEDLPKPASDLEAGKSLPFIYGDPPPEILNDPIEDLDPYYRAKKTFIVISRGKTIYRFNAEPACYILSPFSLIRRGAIKILIHSYPFMFIMITILANCVFMTMNSPPSWSKNVEYAFTGIYTFEALVKVLARGFCIGDFTFLRDPWNWLDFSVITMAYATEFIDLGNVSALRTFRVLRALKTITVIPGLKTIVGALIQSVKKLSDVMILTVFCLSVFALIGLQLFMGNLRQKCVRWPPLMNDTWIADDNNQNSTSDYMNGTSVFDWNEYVNNEEGYTCMKAGTNPNYGYTSYDTFGWAFLALFRLMTQDFWENLFQLTLRAAGKTYMIFFVVIIFLGSFYLINLILAVVAMAYAEQNEATMAEAKEKEEEFQRILEQLKKQEAGVHYECLCTSTVKGVIKYYGCYYSDGRISHDGGNSNKKGGTWEKELKRIWLFLVSQWNKRISHIFIPDWDGRHWGGGEEVNSFPSAAGSLTSPIINSVFRAGKRRDPSAELVTVNSHSSLGSHKGRKKDSVSEQEFADDEHSLGEDGGAVRDCNGRIVPRVVIDRVSSDEESWGLVISIIPYNSLHLGVRTGSVAGCHFRPDIDITVYIFLSHHTSRFIMLKSTSRNPHLPNCEEKKEKENVKSRPSIGHLEEPGLQKRTASSVSVLTNAMEGLSSVTVHVRTDLIRAHVALLQEERVWGVDDVLLLHNNMPVSFCSQCLLMLITFLLFSFLFLLFLVQELEEAQQKCPPWWYKFANKVLKWDCCPLWIKFKHAVHFVVMDPFVDLGITICIVLNTLFMAMEHYPMSPDFEHILSVGNLVFTGIFTAEMVFKIIALDPYYYFQTGWNIFDSIIVTLSLVELGLANVQGLSVLRSFRLLRVFKLAKSWPTLNMLIKIIGNSVGALGNLTLVLAIIVFIFAVVGMQLFGKSYKDCVCKIASDCELPRWHMNDFFHSFLIVFRILCGEWIETMWDCMEVAGQAMCLIVFMMVMVIGNLVVLNLFLALLLSSFSADNLSGGDEDGEMNNLQIAIGRITRGIDFMKKSVLNLVFRLLGRKPKEEDNDPKKENFVLNHMETGEETKTDLKMLDGVSASEANTADEVDRSAFVTNPQVTVSVPIAKGESDFENPDEEDFSSECEPDDTKKKKLGDEGSCSTVDYKPPEPEEEEKLEEMPESDDPEACFTEGCVRRCPCLTVDITQGRGKSWWNLRKTCFTIVEHNWFETFIIFMILLSSGALAFEDIYIEQRRAIKIILEYADKVFTFVFVIEMLLKWVAYGFKTYFTNAWCWLDFLIVDVSLISLTANLLGYSELGPIKSLRTLRALRPLRALSRFEGMRVVVNALVGAIPSIMNVLLVCLIFWLIFSIMGVNLFAGKYYRCINTTTEEIFDMFVVNNKSDCMALMWTNEVRWVNMKVNFDNVGLGYLSLLQVATFKGWMDIMYAAVDSREIEDQPSYEINIYMYLYFVIFIIFGAFFTLNLFIGVIIDNFNQQKKKITFIFFLYFGGKDIFMTEEQKKYYNAMKKLGSKKPQKPIPRPQNKIQGAVFDFVSKQFFDIFIMVLICLNMVTMMVETDDQSPAKEEILNWINLVFIVIFTGECILKMFALRYYFFTIGWNIFDFVVVILSIVGIMLADIIEKYFVSPTLFRVIRLARIGRVLRLIRGAKGIRTLLFALMMSLPALFNIGLLLFLVMFIYSIFGMANFAYVKKQAGIDDIFNFETFGNSIICLFQITTSAGWDGLLLPILNSGPPDCDPDIEHPGSDFKGDCGNPAMGIMFFCSYIIISFLIVVNMYIAIILENFNVATEESSEPLCEDDFEMFYETWEKFDPDATQFIEYCRLSDFCDTLQEPLKIAKPNKIKLISLDLPMVPGDKIHCLDILFALTKEVLGDSGEMDALKESMEEKFMAANPSKVSYEPITTTLKRKQEEVAASVIQKAYRRHLLKRSVKHASYMFRHHDKDSEQERGEEAPEKEGMIAEKMNENYGGKPAVEVTSDVVLRSAPRTAADSPVLCQLLSGLQQVSRVVPVGGDRVHQKPRFLGVRSGSFISMFCYISRRNHTKEVQWVKTLRHDASDEMRVAESDTVKFKGSVKDNNSTITIVGVRSEHSGIYFCKHGSLKGPGSELLVYSNLKPEDALQKSKMKDAIILIQTFLLVLCILVPFLWYNYQGKSEDRDYEEPEDDHTYEGLEIEQCAMYEDIMTLRQTPETAWEQGEHPCQE</sequence>
<accession>A0A8J7NHI5</accession>
<keyword evidence="10 20" id="KW-0406">Ion transport</keyword>
<dbReference type="InterPro" id="IPR036179">
    <property type="entry name" value="Ig-like_dom_sf"/>
</dbReference>
<comment type="caution">
    <text evidence="24">The sequence shown here is derived from an EMBL/GenBank/DDBJ whole genome shotgun (WGS) entry which is preliminary data.</text>
</comment>
<dbReference type="Gene3D" id="1.10.287.70">
    <property type="match status" value="4"/>
</dbReference>
<feature type="transmembrane region" description="Helical" evidence="20">
    <location>
        <begin position="1246"/>
        <end position="1264"/>
    </location>
</feature>
<evidence type="ECO:0000256" key="4">
    <source>
        <dbReference type="ARBA" id="ARBA00022475"/>
    </source>
</evidence>
<dbReference type="SUPFAM" id="SSF81324">
    <property type="entry name" value="Voltage-gated potassium channels"/>
    <property type="match status" value="4"/>
</dbReference>
<dbReference type="PANTHER" id="PTHR10037">
    <property type="entry name" value="VOLTAGE-GATED CATION CHANNEL CALCIUM AND SODIUM"/>
    <property type="match status" value="1"/>
</dbReference>
<feature type="compositionally biased region" description="Basic and acidic residues" evidence="22">
    <location>
        <begin position="659"/>
        <end position="670"/>
    </location>
</feature>
<gene>
    <name evidence="24" type="primary">Scn4a</name>
    <name evidence="24" type="ORF">GTO95_0007616</name>
</gene>
<feature type="transmembrane region" description="Helical" evidence="20">
    <location>
        <begin position="810"/>
        <end position="828"/>
    </location>
</feature>
<dbReference type="EMBL" id="JAAWVO010008816">
    <property type="protein sequence ID" value="MBN3312930.1"/>
    <property type="molecule type" value="Genomic_DNA"/>
</dbReference>
<feature type="transmembrane region" description="Helical" evidence="20">
    <location>
        <begin position="124"/>
        <end position="147"/>
    </location>
</feature>
<feature type="compositionally biased region" description="Basic and acidic residues" evidence="22">
    <location>
        <begin position="1166"/>
        <end position="1175"/>
    </location>
</feature>
<comment type="function">
    <text evidence="20">Mediates the voltage-dependent sodium ion permeability of excitable membranes. Assuming opened or closed conformations in response to the voltage difference across the membrane, the protein forms a sodium-selective channel through which Na(+) ions may pass in accordance with their electrochemical gradient.</text>
</comment>
<keyword evidence="5 20" id="KW-0812">Transmembrane</keyword>
<feature type="transmembrane region" description="Helical" evidence="20">
    <location>
        <begin position="2166"/>
        <end position="2186"/>
    </location>
</feature>
<evidence type="ECO:0000256" key="22">
    <source>
        <dbReference type="SAM" id="MobiDB-lite"/>
    </source>
</evidence>
<proteinExistence type="inferred from homology"/>
<feature type="transmembrane region" description="Helical" evidence="20">
    <location>
        <begin position="875"/>
        <end position="899"/>
    </location>
</feature>
<dbReference type="InterPro" id="IPR058542">
    <property type="entry name" value="IQ_SCN5A_C"/>
</dbReference>
<evidence type="ECO:0000256" key="14">
    <source>
        <dbReference type="ARBA" id="ARBA00023201"/>
    </source>
</evidence>
<feature type="compositionally biased region" description="Basic and acidic residues" evidence="22">
    <location>
        <begin position="27"/>
        <end position="49"/>
    </location>
</feature>
<feature type="coiled-coil region" evidence="21">
    <location>
        <begin position="394"/>
        <end position="428"/>
    </location>
</feature>
<dbReference type="SMART" id="SM00409">
    <property type="entry name" value="IG"/>
    <property type="match status" value="1"/>
</dbReference>
<keyword evidence="15 20" id="KW-0407">Ion channel</keyword>
<dbReference type="Gene3D" id="1.10.238.10">
    <property type="entry name" value="EF-hand"/>
    <property type="match status" value="1"/>
</dbReference>
<dbReference type="PROSITE" id="PS50096">
    <property type="entry name" value="IQ"/>
    <property type="match status" value="1"/>
</dbReference>
<keyword evidence="8 20" id="KW-1133">Transmembrane helix</keyword>
<dbReference type="InterPro" id="IPR005821">
    <property type="entry name" value="Ion_trans_dom"/>
</dbReference>
<comment type="function">
    <text evidence="18">Pore-forming subunit of a voltage-gated sodium (Nav) channel that directly mediates the depolarizing phase of action potentials in excitable membranes. Navs, also called VGSCs (voltage-gated sodium channels) or VDSCs (voltage-dependent sodium channels), operate by switching between closed and open conformations depending on the voltage difference across the membrane. In the open conformation they allow Na(+) ions to selectively pass through the pore, along their electrochemical gradient. The influx of Na+ ions provokes membrane depolarization, initiating the propagation of electrical signals throughout cells and tissues.</text>
</comment>
<dbReference type="Gene3D" id="2.60.40.10">
    <property type="entry name" value="Immunoglobulins"/>
    <property type="match status" value="1"/>
</dbReference>
<evidence type="ECO:0000256" key="8">
    <source>
        <dbReference type="ARBA" id="ARBA00022989"/>
    </source>
</evidence>
<comment type="catalytic activity">
    <reaction evidence="16">
        <text>Na(+)(in) = Na(+)(out)</text>
        <dbReference type="Rhea" id="RHEA:34963"/>
        <dbReference type="ChEBI" id="CHEBI:29101"/>
    </reaction>
</comment>
<feature type="transmembrane region" description="Helical" evidence="20">
    <location>
        <begin position="1485"/>
        <end position="1509"/>
    </location>
</feature>
<evidence type="ECO:0000256" key="16">
    <source>
        <dbReference type="ARBA" id="ARBA00036239"/>
    </source>
</evidence>
<evidence type="ECO:0000256" key="10">
    <source>
        <dbReference type="ARBA" id="ARBA00023065"/>
    </source>
</evidence>
<protein>
    <recommendedName>
        <fullName evidence="20">Sodium channel protein</fullName>
    </recommendedName>
</protein>
<dbReference type="FunFam" id="1.10.238.10:FF:000002">
    <property type="entry name" value="Sodium channel protein"/>
    <property type="match status" value="1"/>
</dbReference>
<keyword evidence="3 20" id="KW-0894">Sodium channel</keyword>
<keyword evidence="13" id="KW-0325">Glycoprotein</keyword>
<dbReference type="Gene3D" id="1.20.120.350">
    <property type="entry name" value="Voltage-gated potassium channels. Chain C"/>
    <property type="match status" value="4"/>
</dbReference>
<dbReference type="FunFam" id="1.20.120.350:FF:000003">
    <property type="entry name" value="Voltage-dependent sodium channel"/>
    <property type="match status" value="1"/>
</dbReference>
<keyword evidence="12" id="KW-1015">Disulfide bond</keyword>
<organism evidence="24 25">
    <name type="scientific">Atractosteus spatula</name>
    <name type="common">Alligator gar</name>
    <name type="synonym">Lepisosteus spatula</name>
    <dbReference type="NCBI Taxonomy" id="7917"/>
    <lineage>
        <taxon>Eukaryota</taxon>
        <taxon>Metazoa</taxon>
        <taxon>Chordata</taxon>
        <taxon>Craniata</taxon>
        <taxon>Vertebrata</taxon>
        <taxon>Euteleostomi</taxon>
        <taxon>Actinopterygii</taxon>
        <taxon>Neopterygii</taxon>
        <taxon>Holostei</taxon>
        <taxon>Semionotiformes</taxon>
        <taxon>Lepisosteidae</taxon>
        <taxon>Atractosteus</taxon>
    </lineage>
</organism>
<evidence type="ECO:0000256" key="2">
    <source>
        <dbReference type="ARBA" id="ARBA00022448"/>
    </source>
</evidence>
<feature type="transmembrane region" description="Helical" evidence="20">
    <location>
        <begin position="1631"/>
        <end position="1656"/>
    </location>
</feature>
<dbReference type="Proteomes" id="UP000736164">
    <property type="component" value="Unassembled WGS sequence"/>
</dbReference>
<keyword evidence="4" id="KW-1003">Cell membrane</keyword>
<dbReference type="CDD" id="cd13433">
    <property type="entry name" value="Na_channel_gate"/>
    <property type="match status" value="1"/>
</dbReference>
<dbReference type="FunFam" id="1.20.5.1190:FF:000001">
    <property type="entry name" value="Sodium channel protein"/>
    <property type="match status" value="1"/>
</dbReference>
<dbReference type="PRINTS" id="PR00170">
    <property type="entry name" value="NACHANNEL"/>
</dbReference>
<evidence type="ECO:0000256" key="7">
    <source>
        <dbReference type="ARBA" id="ARBA00022882"/>
    </source>
</evidence>
<evidence type="ECO:0000256" key="11">
    <source>
        <dbReference type="ARBA" id="ARBA00023136"/>
    </source>
</evidence>
<dbReference type="InterPro" id="IPR001696">
    <property type="entry name" value="Na_channel_asu"/>
</dbReference>
<keyword evidence="21" id="KW-0175">Coiled coil</keyword>
<dbReference type="FunFam" id="1.10.287.70:FF:000001">
    <property type="entry name" value="Sodium channel protein"/>
    <property type="match status" value="1"/>
</dbReference>
<evidence type="ECO:0000256" key="6">
    <source>
        <dbReference type="ARBA" id="ARBA00022737"/>
    </source>
</evidence>
<name>A0A8J7NHI5_ATRSP</name>
<feature type="transmembrane region" description="Helical" evidence="20">
    <location>
        <begin position="746"/>
        <end position="765"/>
    </location>
</feature>
<comment type="subunit">
    <text evidence="19">Voltage-gated sodium (Nav) channels consist of an ion-conducting alpha subunit which is functional on its own associated with regulatory beta subunits.</text>
</comment>
<dbReference type="InterPro" id="IPR044564">
    <property type="entry name" value="Na_chnl_inactivation_gate"/>
</dbReference>
<dbReference type="FunFam" id="1.20.120.350:FF:000004">
    <property type="entry name" value="Sodium channel protein"/>
    <property type="match status" value="1"/>
</dbReference>
<dbReference type="GO" id="GO:0001518">
    <property type="term" value="C:voltage-gated sodium channel complex"/>
    <property type="evidence" value="ECO:0007669"/>
    <property type="project" value="UniProtKB-UniRule"/>
</dbReference>
<keyword evidence="9 20" id="KW-0915">Sodium</keyword>
<feature type="transmembrane region" description="Helical" evidence="20">
    <location>
        <begin position="1693"/>
        <end position="1721"/>
    </location>
</feature>
<feature type="transmembrane region" description="Helical" evidence="20">
    <location>
        <begin position="370"/>
        <end position="397"/>
    </location>
</feature>
<feature type="domain" description="Ig-like" evidence="23">
    <location>
        <begin position="2052"/>
        <end position="2134"/>
    </location>
</feature>
<feature type="transmembrane region" description="Helical" evidence="20">
    <location>
        <begin position="1576"/>
        <end position="1594"/>
    </location>
</feature>
<evidence type="ECO:0000256" key="9">
    <source>
        <dbReference type="ARBA" id="ARBA00023053"/>
    </source>
</evidence>
<feature type="non-terminal residue" evidence="24">
    <location>
        <position position="2240"/>
    </location>
</feature>
<evidence type="ECO:0000256" key="13">
    <source>
        <dbReference type="ARBA" id="ARBA00023180"/>
    </source>
</evidence>
<evidence type="ECO:0000259" key="23">
    <source>
        <dbReference type="PROSITE" id="PS50835"/>
    </source>
</evidence>
<reference evidence="24" key="1">
    <citation type="journal article" date="2021" name="Cell">
        <title>Tracing the genetic footprints of vertebrate landing in non-teleost ray-finned fishes.</title>
        <authorList>
            <person name="Bi X."/>
            <person name="Wang K."/>
            <person name="Yang L."/>
            <person name="Pan H."/>
            <person name="Jiang H."/>
            <person name="Wei Q."/>
            <person name="Fang M."/>
            <person name="Yu H."/>
            <person name="Zhu C."/>
            <person name="Cai Y."/>
            <person name="He Y."/>
            <person name="Gan X."/>
            <person name="Zeng H."/>
            <person name="Yu D."/>
            <person name="Zhu Y."/>
            <person name="Jiang H."/>
            <person name="Qiu Q."/>
            <person name="Yang H."/>
            <person name="Zhang Y.E."/>
            <person name="Wang W."/>
            <person name="Zhu M."/>
            <person name="He S."/>
            <person name="Zhang G."/>
        </authorList>
    </citation>
    <scope>NUCLEOTIDE SEQUENCE</scope>
    <source>
        <strain evidence="24">Allg_001</strain>
    </source>
</reference>
<feature type="transmembrane region" description="Helical" evidence="20">
    <location>
        <begin position="1606"/>
        <end position="1624"/>
    </location>
</feature>
<keyword evidence="11 20" id="KW-0472">Membrane</keyword>
<feature type="region of interest" description="Disordered" evidence="22">
    <location>
        <begin position="542"/>
        <end position="576"/>
    </location>
</feature>
<comment type="similarity">
    <text evidence="17">Belongs to the sodium channel (TC 1.A.1.10) family. Nav1.4/SCN4A subfamily.</text>
</comment>
<dbReference type="InterPro" id="IPR027359">
    <property type="entry name" value="Volt_channel_dom_sf"/>
</dbReference>
<evidence type="ECO:0000256" key="18">
    <source>
        <dbReference type="ARBA" id="ARBA00055248"/>
    </source>
</evidence>
<evidence type="ECO:0000256" key="20">
    <source>
        <dbReference type="RuleBase" id="RU361132"/>
    </source>
</evidence>
<dbReference type="FunFam" id="1.10.287.70:FF:000006">
    <property type="entry name" value="Sodium channel protein"/>
    <property type="match status" value="1"/>
</dbReference>
<feature type="transmembrane region" description="Helical" evidence="20">
    <location>
        <begin position="920"/>
        <end position="948"/>
    </location>
</feature>
<evidence type="ECO:0000256" key="1">
    <source>
        <dbReference type="ARBA" id="ARBA00004651"/>
    </source>
</evidence>
<evidence type="ECO:0000256" key="19">
    <source>
        <dbReference type="ARBA" id="ARBA00064899"/>
    </source>
</evidence>
<evidence type="ECO:0000313" key="24">
    <source>
        <dbReference type="EMBL" id="MBN3312930.1"/>
    </source>
</evidence>
<dbReference type="FunFam" id="1.20.120.350:FF:000005">
    <property type="entry name" value="Sodium channel protein"/>
    <property type="match status" value="1"/>
</dbReference>
<comment type="subcellular location">
    <subcellularLocation>
        <location evidence="1 20">Cell membrane</location>
        <topology evidence="1 20">Multi-pass membrane protein</topology>
    </subcellularLocation>
</comment>
<dbReference type="PANTHER" id="PTHR10037:SF223">
    <property type="entry name" value="SODIUM CHANNEL PROTEIN TYPE 4 SUBUNIT ALPHA"/>
    <property type="match status" value="1"/>
</dbReference>
<feature type="transmembrane region" description="Helical" evidence="20">
    <location>
        <begin position="1285"/>
        <end position="1301"/>
    </location>
</feature>
<feature type="transmembrane region" description="Helical" evidence="20">
    <location>
        <begin position="840"/>
        <end position="863"/>
    </location>
</feature>
<feature type="transmembrane region" description="Helical" evidence="20">
    <location>
        <begin position="1362"/>
        <end position="1388"/>
    </location>
</feature>
<dbReference type="InterPro" id="IPR043203">
    <property type="entry name" value="VGCC_Ca_Na"/>
</dbReference>
<feature type="region of interest" description="Disordered" evidence="22">
    <location>
        <begin position="27"/>
        <end position="53"/>
    </location>
</feature>
<evidence type="ECO:0000256" key="5">
    <source>
        <dbReference type="ARBA" id="ARBA00022692"/>
    </source>
</evidence>
<feature type="compositionally biased region" description="Acidic residues" evidence="22">
    <location>
        <begin position="1150"/>
        <end position="1165"/>
    </location>
</feature>
<evidence type="ECO:0000313" key="25">
    <source>
        <dbReference type="Proteomes" id="UP000736164"/>
    </source>
</evidence>
<dbReference type="SUPFAM" id="SSF48726">
    <property type="entry name" value="Immunoglobulin"/>
    <property type="match status" value="1"/>
</dbReference>
<keyword evidence="6" id="KW-0677">Repeat</keyword>
<dbReference type="InterPro" id="IPR013783">
    <property type="entry name" value="Ig-like_fold"/>
</dbReference>